<evidence type="ECO:0000259" key="2">
    <source>
        <dbReference type="Pfam" id="PF20282"/>
    </source>
</evidence>
<dbReference type="EMBL" id="MZXW01000016">
    <property type="protein sequence ID" value="RXT48862.1"/>
    <property type="molecule type" value="Genomic_DNA"/>
</dbReference>
<evidence type="ECO:0000313" key="3">
    <source>
        <dbReference type="EMBL" id="RXT48862.1"/>
    </source>
</evidence>
<organism evidence="3 4">
    <name type="scientific">Bradyrhizobium betae</name>
    <dbReference type="NCBI Taxonomy" id="244734"/>
    <lineage>
        <taxon>Bacteria</taxon>
        <taxon>Pseudomonadati</taxon>
        <taxon>Pseudomonadota</taxon>
        <taxon>Alphaproteobacteria</taxon>
        <taxon>Hyphomicrobiales</taxon>
        <taxon>Nitrobacteraceae</taxon>
        <taxon>Bradyrhizobium</taxon>
    </lineage>
</organism>
<protein>
    <recommendedName>
        <fullName evidence="2">ABC-three component systems C-terminal domain-containing protein</fullName>
    </recommendedName>
</protein>
<feature type="region of interest" description="Disordered" evidence="1">
    <location>
        <begin position="1"/>
        <end position="21"/>
    </location>
</feature>
<sequence>MQKTKPHPNLLQQLPGPTPWPGANARLLGHGMGLPVKPLDRLAQFSPLDFERFTLEWASDYLAKTQGVYEVQQRGGSGDKGRDVVVWFDPPSSKPRRWSLYQCKHYDSRLGAGTAAAEIGKVLHYTQIGDYAAPREYWFITHLGVTSDFQDMVDDPEKLRTYILANWDDRCATKIVRNTISLTPALKTHIANFDFSIFRVKQPLELIAEHAKTKYHLTVFGAPLVDRPPPPKPPSTVAAGETEYVNQLFDIISEALGATVSKVADFAHHQNYTRLFDRSRLTFYCAEGLKELARDQMADSSYFDTLLDEFSNGLFHDYTAPTLTGLQRLIETVKAAQTLQLGGHVLAPHVLANDREGMCHQMANEKLVSWCKP</sequence>
<gene>
    <name evidence="3" type="ORF">B5V03_13290</name>
</gene>
<dbReference type="AlphaFoldDB" id="A0A4Q1VBE9"/>
<keyword evidence="4" id="KW-1185">Reference proteome</keyword>
<accession>A0A4Q1VBE9</accession>
<reference evidence="3 4" key="1">
    <citation type="submission" date="2017-03" db="EMBL/GenBank/DDBJ databases">
        <authorList>
            <person name="Safronova V.I."/>
            <person name="Sazanova A.L."/>
            <person name="Chirak E.R."/>
        </authorList>
    </citation>
    <scope>NUCLEOTIDE SEQUENCE [LARGE SCALE GENOMIC DNA]</scope>
    <source>
        <strain evidence="3 4">Opo-243</strain>
    </source>
</reference>
<dbReference type="Proteomes" id="UP000290819">
    <property type="component" value="Unassembled WGS sequence"/>
</dbReference>
<name>A0A4Q1VBE9_9BRAD</name>
<dbReference type="RefSeq" id="WP_245502209.1">
    <property type="nucleotide sequence ID" value="NZ_MZXW01000016.1"/>
</dbReference>
<dbReference type="Gene3D" id="3.40.1350.10">
    <property type="match status" value="1"/>
</dbReference>
<dbReference type="InterPro" id="IPR046914">
    <property type="entry name" value="ABC-3C_CTD6"/>
</dbReference>
<evidence type="ECO:0000313" key="4">
    <source>
        <dbReference type="Proteomes" id="UP000290819"/>
    </source>
</evidence>
<feature type="domain" description="ABC-three component systems C-terminal" evidence="2">
    <location>
        <begin position="241"/>
        <end position="370"/>
    </location>
</feature>
<comment type="caution">
    <text evidence="3">The sequence shown here is derived from an EMBL/GenBank/DDBJ whole genome shotgun (WGS) entry which is preliminary data.</text>
</comment>
<evidence type="ECO:0000256" key="1">
    <source>
        <dbReference type="SAM" id="MobiDB-lite"/>
    </source>
</evidence>
<proteinExistence type="predicted"/>
<dbReference type="Pfam" id="PF20282">
    <property type="entry name" value="CTD6"/>
    <property type="match status" value="1"/>
</dbReference>
<dbReference type="GO" id="GO:0003676">
    <property type="term" value="F:nucleic acid binding"/>
    <property type="evidence" value="ECO:0007669"/>
    <property type="project" value="InterPro"/>
</dbReference>
<dbReference type="InterPro" id="IPR011856">
    <property type="entry name" value="tRNA_endonuc-like_dom_sf"/>
</dbReference>